<evidence type="ECO:0000313" key="2">
    <source>
        <dbReference type="EMBL" id="RLL95162.1"/>
    </source>
</evidence>
<name>A0A229YV65_9EURO</name>
<keyword evidence="3" id="KW-1185">Reference proteome</keyword>
<gene>
    <name evidence="2" type="ORF">CFD26_105244</name>
</gene>
<proteinExistence type="predicted"/>
<reference evidence="2 3" key="1">
    <citation type="submission" date="2018-08" db="EMBL/GenBank/DDBJ databases">
        <title>Draft genome sequences of two Aspergillus turcosus clinical strains isolated from bronchoalveolar lavage fluid: one azole-susceptible and the other azole-resistant.</title>
        <authorList>
            <person name="Parent-Michaud M."/>
            <person name="Dufresne P.J."/>
            <person name="Fournier E."/>
            <person name="Martineau C."/>
            <person name="Moreira S."/>
            <person name="Perkins V."/>
            <person name="De Repentigny L."/>
            <person name="Dufresne S.F."/>
        </authorList>
    </citation>
    <scope>NUCLEOTIDE SEQUENCE [LARGE SCALE GENOMIC DNA]</scope>
    <source>
        <strain evidence="2">HMR AF 1038</strain>
    </source>
</reference>
<evidence type="ECO:0000313" key="3">
    <source>
        <dbReference type="Proteomes" id="UP000215289"/>
    </source>
</evidence>
<evidence type="ECO:0000256" key="1">
    <source>
        <dbReference type="SAM" id="MobiDB-lite"/>
    </source>
</evidence>
<comment type="caution">
    <text evidence="2">The sequence shown here is derived from an EMBL/GenBank/DDBJ whole genome shotgun (WGS) entry which is preliminary data.</text>
</comment>
<dbReference type="EMBL" id="NIDN02000166">
    <property type="protein sequence ID" value="RLL95162.1"/>
    <property type="molecule type" value="Genomic_DNA"/>
</dbReference>
<protein>
    <submittedName>
        <fullName evidence="2">Uncharacterized protein</fullName>
    </submittedName>
</protein>
<accession>A0A229YV65</accession>
<sequence>MSADIRISSCDDEWEKRTGGGGGDTEEPWWRTSRSRDFAYEVDRALATAGRRMLVASAEVRHQMTMPSASVGPSFRI</sequence>
<organism evidence="2 3">
    <name type="scientific">Aspergillus turcosus</name>
    <dbReference type="NCBI Taxonomy" id="1245748"/>
    <lineage>
        <taxon>Eukaryota</taxon>
        <taxon>Fungi</taxon>
        <taxon>Dikarya</taxon>
        <taxon>Ascomycota</taxon>
        <taxon>Pezizomycotina</taxon>
        <taxon>Eurotiomycetes</taxon>
        <taxon>Eurotiomycetidae</taxon>
        <taxon>Eurotiales</taxon>
        <taxon>Aspergillaceae</taxon>
        <taxon>Aspergillus</taxon>
        <taxon>Aspergillus subgen. Fumigati</taxon>
    </lineage>
</organism>
<feature type="region of interest" description="Disordered" evidence="1">
    <location>
        <begin position="1"/>
        <end position="29"/>
    </location>
</feature>
<dbReference type="Proteomes" id="UP000215289">
    <property type="component" value="Unassembled WGS sequence"/>
</dbReference>
<dbReference type="AlphaFoldDB" id="A0A229YV65"/>